<gene>
    <name evidence="2" type="ORF">ENV62_00215</name>
</gene>
<dbReference type="AlphaFoldDB" id="A0A7C3WRQ4"/>
<proteinExistence type="predicted"/>
<protein>
    <submittedName>
        <fullName evidence="2">Uncharacterized protein</fullName>
    </submittedName>
</protein>
<feature type="region of interest" description="Disordered" evidence="1">
    <location>
        <begin position="103"/>
        <end position="129"/>
    </location>
</feature>
<evidence type="ECO:0000313" key="2">
    <source>
        <dbReference type="EMBL" id="HGB13657.1"/>
    </source>
</evidence>
<comment type="caution">
    <text evidence="2">The sequence shown here is derived from an EMBL/GenBank/DDBJ whole genome shotgun (WGS) entry which is preliminary data.</text>
</comment>
<organism evidence="2">
    <name type="scientific">Desulfobacca acetoxidans</name>
    <dbReference type="NCBI Taxonomy" id="60893"/>
    <lineage>
        <taxon>Bacteria</taxon>
        <taxon>Pseudomonadati</taxon>
        <taxon>Thermodesulfobacteriota</taxon>
        <taxon>Desulfobaccia</taxon>
        <taxon>Desulfobaccales</taxon>
        <taxon>Desulfobaccaceae</taxon>
        <taxon>Desulfobacca</taxon>
    </lineage>
</organism>
<accession>A0A7C3WRQ4</accession>
<sequence>MQQNSKGGVIVILFSALLLAGGRLAAAEPKPPKIKTQWTVISEVPGVQHTVFAGRDVFRYQNRYYCYEGGTWHQGSHFASPWMAIAAPPPAICQVKSGYGRKVPPGWSKGKKTGWHGAPAPPGQWKKIH</sequence>
<dbReference type="EMBL" id="DTHB01000005">
    <property type="protein sequence ID" value="HGB13657.1"/>
    <property type="molecule type" value="Genomic_DNA"/>
</dbReference>
<evidence type="ECO:0000256" key="1">
    <source>
        <dbReference type="SAM" id="MobiDB-lite"/>
    </source>
</evidence>
<reference evidence="2" key="1">
    <citation type="journal article" date="2020" name="mSystems">
        <title>Genome- and Community-Level Interaction Insights into Carbon Utilization and Element Cycling Functions of Hydrothermarchaeota in Hydrothermal Sediment.</title>
        <authorList>
            <person name="Zhou Z."/>
            <person name="Liu Y."/>
            <person name="Xu W."/>
            <person name="Pan J."/>
            <person name="Luo Z.H."/>
            <person name="Li M."/>
        </authorList>
    </citation>
    <scope>NUCLEOTIDE SEQUENCE [LARGE SCALE GENOMIC DNA]</scope>
    <source>
        <strain evidence="2">SpSt-776</strain>
    </source>
</reference>
<name>A0A7C3WRQ4_9BACT</name>